<protein>
    <submittedName>
        <fullName evidence="2">Uncharacterized protein</fullName>
    </submittedName>
</protein>
<organism evidence="2 3">
    <name type="scientific">Trematosphaeria pertusa</name>
    <dbReference type="NCBI Taxonomy" id="390896"/>
    <lineage>
        <taxon>Eukaryota</taxon>
        <taxon>Fungi</taxon>
        <taxon>Dikarya</taxon>
        <taxon>Ascomycota</taxon>
        <taxon>Pezizomycotina</taxon>
        <taxon>Dothideomycetes</taxon>
        <taxon>Pleosporomycetidae</taxon>
        <taxon>Pleosporales</taxon>
        <taxon>Massarineae</taxon>
        <taxon>Trematosphaeriaceae</taxon>
        <taxon>Trematosphaeria</taxon>
    </lineage>
</organism>
<dbReference type="EMBL" id="ML987190">
    <property type="protein sequence ID" value="KAF2254444.1"/>
    <property type="molecule type" value="Genomic_DNA"/>
</dbReference>
<dbReference type="GeneID" id="54573116"/>
<evidence type="ECO:0000313" key="3">
    <source>
        <dbReference type="Proteomes" id="UP000800094"/>
    </source>
</evidence>
<feature type="signal peptide" evidence="1">
    <location>
        <begin position="1"/>
        <end position="19"/>
    </location>
</feature>
<feature type="chain" id="PRO_5025618105" evidence="1">
    <location>
        <begin position="20"/>
        <end position="79"/>
    </location>
</feature>
<dbReference type="RefSeq" id="XP_033689448.1">
    <property type="nucleotide sequence ID" value="XM_033819786.1"/>
</dbReference>
<evidence type="ECO:0000313" key="2">
    <source>
        <dbReference type="EMBL" id="KAF2254444.1"/>
    </source>
</evidence>
<evidence type="ECO:0000256" key="1">
    <source>
        <dbReference type="SAM" id="SignalP"/>
    </source>
</evidence>
<keyword evidence="3" id="KW-1185">Reference proteome</keyword>
<keyword evidence="1" id="KW-0732">Signal</keyword>
<accession>A0A6A6IVJ7</accession>
<dbReference type="AlphaFoldDB" id="A0A6A6IVJ7"/>
<gene>
    <name evidence="2" type="ORF">BU26DRAFT_138072</name>
</gene>
<dbReference type="Proteomes" id="UP000800094">
    <property type="component" value="Unassembled WGS sequence"/>
</dbReference>
<sequence>MLSCMIGVCVAVGLSLACGCPDKSVLAVYADQRTLVCTERGRRLKMDRSDTEEFEACLWLWKKGIVRQYESLYRPHRSR</sequence>
<reference evidence="2" key="1">
    <citation type="journal article" date="2020" name="Stud. Mycol.">
        <title>101 Dothideomycetes genomes: a test case for predicting lifestyles and emergence of pathogens.</title>
        <authorList>
            <person name="Haridas S."/>
            <person name="Albert R."/>
            <person name="Binder M."/>
            <person name="Bloem J."/>
            <person name="Labutti K."/>
            <person name="Salamov A."/>
            <person name="Andreopoulos B."/>
            <person name="Baker S."/>
            <person name="Barry K."/>
            <person name="Bills G."/>
            <person name="Bluhm B."/>
            <person name="Cannon C."/>
            <person name="Castanera R."/>
            <person name="Culley D."/>
            <person name="Daum C."/>
            <person name="Ezra D."/>
            <person name="Gonzalez J."/>
            <person name="Henrissat B."/>
            <person name="Kuo A."/>
            <person name="Liang C."/>
            <person name="Lipzen A."/>
            <person name="Lutzoni F."/>
            <person name="Magnuson J."/>
            <person name="Mondo S."/>
            <person name="Nolan M."/>
            <person name="Ohm R."/>
            <person name="Pangilinan J."/>
            <person name="Park H.-J."/>
            <person name="Ramirez L."/>
            <person name="Alfaro M."/>
            <person name="Sun H."/>
            <person name="Tritt A."/>
            <person name="Yoshinaga Y."/>
            <person name="Zwiers L.-H."/>
            <person name="Turgeon B."/>
            <person name="Goodwin S."/>
            <person name="Spatafora J."/>
            <person name="Crous P."/>
            <person name="Grigoriev I."/>
        </authorList>
    </citation>
    <scope>NUCLEOTIDE SEQUENCE</scope>
    <source>
        <strain evidence="2">CBS 122368</strain>
    </source>
</reference>
<proteinExistence type="predicted"/>
<name>A0A6A6IVJ7_9PLEO</name>